<evidence type="ECO:0000256" key="7">
    <source>
        <dbReference type="ARBA" id="ARBA00048612"/>
    </source>
</evidence>
<comment type="similarity">
    <text evidence="2 9">Belongs to the NDUFAF7 family.</text>
</comment>
<dbReference type="PANTHER" id="PTHR12049">
    <property type="entry name" value="PROTEIN ARGININE METHYLTRANSFERASE NDUFAF7, MITOCHONDRIAL"/>
    <property type="match status" value="1"/>
</dbReference>
<keyword evidence="11" id="KW-1185">Reference proteome</keyword>
<evidence type="ECO:0000313" key="11">
    <source>
        <dbReference type="Proteomes" id="UP001445076"/>
    </source>
</evidence>
<keyword evidence="6 9" id="KW-0496">Mitochondrion</keyword>
<dbReference type="SUPFAM" id="SSF53335">
    <property type="entry name" value="S-adenosyl-L-methionine-dependent methyltransferases"/>
    <property type="match status" value="1"/>
</dbReference>
<reference evidence="10 11" key="1">
    <citation type="journal article" date="2024" name="BMC Genomics">
        <title>Genome assembly of redclaw crayfish (Cherax quadricarinatus) provides insights into its immune adaptation and hypoxia tolerance.</title>
        <authorList>
            <person name="Liu Z."/>
            <person name="Zheng J."/>
            <person name="Li H."/>
            <person name="Fang K."/>
            <person name="Wang S."/>
            <person name="He J."/>
            <person name="Zhou D."/>
            <person name="Weng S."/>
            <person name="Chi M."/>
            <person name="Gu Z."/>
            <person name="He J."/>
            <person name="Li F."/>
            <person name="Wang M."/>
        </authorList>
    </citation>
    <scope>NUCLEOTIDE SEQUENCE [LARGE SCALE GENOMIC DNA]</scope>
    <source>
        <strain evidence="10">ZL_2023a</strain>
    </source>
</reference>
<dbReference type="GO" id="GO:0032259">
    <property type="term" value="P:methylation"/>
    <property type="evidence" value="ECO:0007669"/>
    <property type="project" value="UniProtKB-KW"/>
</dbReference>
<dbReference type="FunFam" id="3.40.50.12710:FF:000001">
    <property type="entry name" value="Protein arginine methyltransferase NDUFAF7"/>
    <property type="match status" value="1"/>
</dbReference>
<name>A0AAW0WFI8_CHEQU</name>
<dbReference type="EMBL" id="JARKIK010000080">
    <property type="protein sequence ID" value="KAK8726010.1"/>
    <property type="molecule type" value="Genomic_DNA"/>
</dbReference>
<proteinExistence type="inferred from homology"/>
<evidence type="ECO:0000256" key="5">
    <source>
        <dbReference type="ARBA" id="ARBA00022946"/>
    </source>
</evidence>
<dbReference type="AlphaFoldDB" id="A0AAW0WFI8"/>
<dbReference type="Gene3D" id="3.40.50.12710">
    <property type="match status" value="1"/>
</dbReference>
<dbReference type="GO" id="GO:0032981">
    <property type="term" value="P:mitochondrial respiratory chain complex I assembly"/>
    <property type="evidence" value="ECO:0007669"/>
    <property type="project" value="TreeGrafter"/>
</dbReference>
<evidence type="ECO:0000256" key="2">
    <source>
        <dbReference type="ARBA" id="ARBA00005891"/>
    </source>
</evidence>
<organism evidence="10 11">
    <name type="scientific">Cherax quadricarinatus</name>
    <name type="common">Australian red claw crayfish</name>
    <dbReference type="NCBI Taxonomy" id="27406"/>
    <lineage>
        <taxon>Eukaryota</taxon>
        <taxon>Metazoa</taxon>
        <taxon>Ecdysozoa</taxon>
        <taxon>Arthropoda</taxon>
        <taxon>Crustacea</taxon>
        <taxon>Multicrustacea</taxon>
        <taxon>Malacostraca</taxon>
        <taxon>Eumalacostraca</taxon>
        <taxon>Eucarida</taxon>
        <taxon>Decapoda</taxon>
        <taxon>Pleocyemata</taxon>
        <taxon>Astacidea</taxon>
        <taxon>Parastacoidea</taxon>
        <taxon>Parastacidae</taxon>
        <taxon>Cherax</taxon>
    </lineage>
</organism>
<keyword evidence="4 9" id="KW-0808">Transferase</keyword>
<dbReference type="InterPro" id="IPR029063">
    <property type="entry name" value="SAM-dependent_MTases_sf"/>
</dbReference>
<evidence type="ECO:0000313" key="10">
    <source>
        <dbReference type="EMBL" id="KAK8726010.1"/>
    </source>
</evidence>
<evidence type="ECO:0000256" key="4">
    <source>
        <dbReference type="ARBA" id="ARBA00022679"/>
    </source>
</evidence>
<dbReference type="GO" id="GO:0005739">
    <property type="term" value="C:mitochondrion"/>
    <property type="evidence" value="ECO:0007669"/>
    <property type="project" value="UniProtKB-SubCell"/>
</dbReference>
<dbReference type="Pfam" id="PF02636">
    <property type="entry name" value="Methyltransf_28"/>
    <property type="match status" value="1"/>
</dbReference>
<comment type="caution">
    <text evidence="10">The sequence shown here is derived from an EMBL/GenBank/DDBJ whole genome shotgun (WGS) entry which is preliminary data.</text>
</comment>
<evidence type="ECO:0000256" key="6">
    <source>
        <dbReference type="ARBA" id="ARBA00023128"/>
    </source>
</evidence>
<comment type="catalytic activity">
    <reaction evidence="7 9">
        <text>L-arginyl-[protein] + 2 S-adenosyl-L-methionine = N(omega),N(omega)'-dimethyl-L-arginyl-[protein] + 2 S-adenosyl-L-homocysteine + 2 H(+)</text>
        <dbReference type="Rhea" id="RHEA:48108"/>
        <dbReference type="Rhea" id="RHEA-COMP:10532"/>
        <dbReference type="Rhea" id="RHEA-COMP:11992"/>
        <dbReference type="ChEBI" id="CHEBI:15378"/>
        <dbReference type="ChEBI" id="CHEBI:29965"/>
        <dbReference type="ChEBI" id="CHEBI:57856"/>
        <dbReference type="ChEBI" id="CHEBI:59789"/>
        <dbReference type="ChEBI" id="CHEBI:88221"/>
        <dbReference type="EC" id="2.1.1.320"/>
    </reaction>
</comment>
<keyword evidence="3 9" id="KW-0489">Methyltransferase</keyword>
<evidence type="ECO:0000256" key="8">
    <source>
        <dbReference type="ARBA" id="ARBA00054758"/>
    </source>
</evidence>
<evidence type="ECO:0000256" key="1">
    <source>
        <dbReference type="ARBA" id="ARBA00004173"/>
    </source>
</evidence>
<evidence type="ECO:0000256" key="9">
    <source>
        <dbReference type="RuleBase" id="RU364114"/>
    </source>
</evidence>
<dbReference type="InterPro" id="IPR038375">
    <property type="entry name" value="NDUFAF7_sf"/>
</dbReference>
<dbReference type="PANTHER" id="PTHR12049:SF7">
    <property type="entry name" value="PROTEIN ARGININE METHYLTRANSFERASE NDUFAF7, MITOCHONDRIAL"/>
    <property type="match status" value="1"/>
</dbReference>
<gene>
    <name evidence="10" type="ORF">OTU49_010334</name>
</gene>
<accession>A0AAW0WFI8</accession>
<dbReference type="EC" id="2.1.1.320" evidence="9"/>
<comment type="function">
    <text evidence="8">Arginine methyltransferase involved in the assembly or stability of mitochondrial NADH:ubiquinone oxidoreductase complex (complex I). Acts by mediating symmetric dimethylation of 'Arg-118' of NDUFS2 after it assembles into the complex I, stabilizing the early intermediate complex.</text>
</comment>
<dbReference type="InterPro" id="IPR003788">
    <property type="entry name" value="NDUFAF7"/>
</dbReference>
<comment type="subcellular location">
    <subcellularLocation>
        <location evidence="1 9">Mitochondrion</location>
    </subcellularLocation>
</comment>
<evidence type="ECO:0000256" key="3">
    <source>
        <dbReference type="ARBA" id="ARBA00022603"/>
    </source>
</evidence>
<keyword evidence="5" id="KW-0809">Transit peptide</keyword>
<dbReference type="GO" id="GO:0035243">
    <property type="term" value="F:protein-arginine omega-N symmetric methyltransferase activity"/>
    <property type="evidence" value="ECO:0007669"/>
    <property type="project" value="UniProtKB-EC"/>
</dbReference>
<dbReference type="Proteomes" id="UP001445076">
    <property type="component" value="Unassembled WGS sequence"/>
</dbReference>
<protein>
    <recommendedName>
        <fullName evidence="9">Protein arginine methyltransferase NDUFAF7</fullName>
        <ecNumber evidence="9">2.1.1.320</ecNumber>
    </recommendedName>
</protein>
<sequence length="459" mass="51624">MGSLSKLPWKISRLYCHSHLPLVAGYWKGSISKEKYKKGRLSTCTHIRSIGTSVPVSRSQVIPNSKSPETPLLKQLKARIKLSGPLTVYDYMKEVLINPVAGYYAAGQDMFGSQGDYITSPEICQMFGELVGVWVYSEWYKLGSPKPLQLVELGPGRGTLMQDILRVLQQFGEAGSDLSVHFVEVSEELSCKQEEKLCGVVQSNKDDYEKELYFKKSTTTGGSPVFWYRHLGSVPRSFSVFLANEFFDVLPIHKICKTEDGWREVLIDIDEGDGPHHLRYVLSRAETPATKVFIQPEETRDEIEVSPDAAVLCEELASRIEEDGGIALIMDYGHDGKDSSTFRAFKNHALHDPLCEPGTADLTADVDFAHLKGQIQERVITYGPVTQSSFLTNMGIEFRLANLMKHCHLDEQKSLISGFKMLTDPLKMGTRFKFLAFFPAAVKDFLKKHPPAGFYRYED</sequence>